<dbReference type="AlphaFoldDB" id="A0A3N0E3D4"/>
<gene>
    <name evidence="3" type="ORF">EFW17_19585</name>
</gene>
<name>A0A3N0E3D4_9ACTN</name>
<reference evidence="3 4" key="1">
    <citation type="submission" date="2018-11" db="EMBL/GenBank/DDBJ databases">
        <title>The genome draft of YIM 96095.</title>
        <authorList>
            <person name="Tang S.-K."/>
            <person name="Chunyu W.-X."/>
            <person name="Feng Y.-Z."/>
        </authorList>
    </citation>
    <scope>NUCLEOTIDE SEQUENCE [LARGE SCALE GENOMIC DNA]</scope>
    <source>
        <strain evidence="3 4">YIM 96095</strain>
    </source>
</reference>
<comment type="caution">
    <text evidence="3">The sequence shown here is derived from an EMBL/GenBank/DDBJ whole genome shotgun (WGS) entry which is preliminary data.</text>
</comment>
<dbReference type="PANTHER" id="PTHR37938:SF1">
    <property type="entry name" value="BLL0215 PROTEIN"/>
    <property type="match status" value="1"/>
</dbReference>
<feature type="transmembrane region" description="Helical" evidence="1">
    <location>
        <begin position="58"/>
        <end position="80"/>
    </location>
</feature>
<feature type="transmembrane region" description="Helical" evidence="1">
    <location>
        <begin position="25"/>
        <end position="46"/>
    </location>
</feature>
<dbReference type="InterPro" id="IPR005182">
    <property type="entry name" value="YdbS-like_PH"/>
</dbReference>
<keyword evidence="1" id="KW-1133">Transmembrane helix</keyword>
<feature type="domain" description="YdbS-like PH" evidence="2">
    <location>
        <begin position="79"/>
        <end position="152"/>
    </location>
</feature>
<keyword evidence="1" id="KW-0472">Membrane</keyword>
<accession>A0A3N0E3D4</accession>
<dbReference type="Proteomes" id="UP000269198">
    <property type="component" value="Unassembled WGS sequence"/>
</dbReference>
<dbReference type="PANTHER" id="PTHR37938">
    <property type="entry name" value="BLL0215 PROTEIN"/>
    <property type="match status" value="1"/>
</dbReference>
<evidence type="ECO:0000256" key="1">
    <source>
        <dbReference type="SAM" id="Phobius"/>
    </source>
</evidence>
<evidence type="ECO:0000313" key="4">
    <source>
        <dbReference type="Proteomes" id="UP000269198"/>
    </source>
</evidence>
<sequence>MGIADRHLAEDEELVYLTRQHWTSLVWEFLLLAVIIAAAVALVGVIPFDREWGQWASYVVVGLAVLAALVFWLVPLLRWWNTRYILSSRRIMERSGLLSKHGRDMPLTRVNDVTFSISLWERLMRFGTLSIQSASEQESMVLARVPRVEWLQSEIYRRVNEAQRRDFPPGQ</sequence>
<dbReference type="OrthoDB" id="4350422at2"/>
<evidence type="ECO:0000313" key="3">
    <source>
        <dbReference type="EMBL" id="RNL82320.1"/>
    </source>
</evidence>
<organism evidence="3 4">
    <name type="scientific">Halostreptopolyspora alba</name>
    <dbReference type="NCBI Taxonomy" id="2487137"/>
    <lineage>
        <taxon>Bacteria</taxon>
        <taxon>Bacillati</taxon>
        <taxon>Actinomycetota</taxon>
        <taxon>Actinomycetes</taxon>
        <taxon>Streptosporangiales</taxon>
        <taxon>Nocardiopsidaceae</taxon>
        <taxon>Halostreptopolyspora</taxon>
    </lineage>
</organism>
<dbReference type="Pfam" id="PF03703">
    <property type="entry name" value="bPH_2"/>
    <property type="match status" value="1"/>
</dbReference>
<keyword evidence="1" id="KW-0812">Transmembrane</keyword>
<dbReference type="RefSeq" id="WP_123202885.1">
    <property type="nucleotide sequence ID" value="NZ_RJMB01000024.1"/>
</dbReference>
<keyword evidence="4" id="KW-1185">Reference proteome</keyword>
<dbReference type="EMBL" id="RJMB01000024">
    <property type="protein sequence ID" value="RNL82320.1"/>
    <property type="molecule type" value="Genomic_DNA"/>
</dbReference>
<proteinExistence type="predicted"/>
<protein>
    <submittedName>
        <fullName evidence="3">PH domain-containing protein</fullName>
    </submittedName>
</protein>
<evidence type="ECO:0000259" key="2">
    <source>
        <dbReference type="Pfam" id="PF03703"/>
    </source>
</evidence>